<evidence type="ECO:0000256" key="3">
    <source>
        <dbReference type="ARBA" id="ARBA00022606"/>
    </source>
</evidence>
<evidence type="ECO:0000256" key="7">
    <source>
        <dbReference type="ARBA" id="ARBA00023136"/>
    </source>
</evidence>
<dbReference type="GO" id="GO:0005549">
    <property type="term" value="F:odorant binding"/>
    <property type="evidence" value="ECO:0007669"/>
    <property type="project" value="InterPro"/>
</dbReference>
<feature type="transmembrane region" description="Helical" evidence="10">
    <location>
        <begin position="68"/>
        <end position="88"/>
    </location>
</feature>
<evidence type="ECO:0000256" key="1">
    <source>
        <dbReference type="ARBA" id="ARBA00004651"/>
    </source>
</evidence>
<dbReference type="Pfam" id="PF02949">
    <property type="entry name" value="7tm_6"/>
    <property type="match status" value="1"/>
</dbReference>
<evidence type="ECO:0000256" key="2">
    <source>
        <dbReference type="ARBA" id="ARBA00022475"/>
    </source>
</evidence>
<feature type="transmembrane region" description="Helical" evidence="10">
    <location>
        <begin position="37"/>
        <end position="56"/>
    </location>
</feature>
<dbReference type="AlphaFoldDB" id="A0A7T3R156"/>
<dbReference type="GO" id="GO:0004984">
    <property type="term" value="F:olfactory receptor activity"/>
    <property type="evidence" value="ECO:0007669"/>
    <property type="project" value="InterPro"/>
</dbReference>
<organism evidence="11">
    <name type="scientific">Diaphorina citri</name>
    <name type="common">Asian citrus psyllid</name>
    <dbReference type="NCBI Taxonomy" id="121845"/>
    <lineage>
        <taxon>Eukaryota</taxon>
        <taxon>Metazoa</taxon>
        <taxon>Ecdysozoa</taxon>
        <taxon>Arthropoda</taxon>
        <taxon>Hexapoda</taxon>
        <taxon>Insecta</taxon>
        <taxon>Pterygota</taxon>
        <taxon>Neoptera</taxon>
        <taxon>Paraneoptera</taxon>
        <taxon>Hemiptera</taxon>
        <taxon>Sternorrhyncha</taxon>
        <taxon>Psylloidea</taxon>
        <taxon>Psyllidae</taxon>
        <taxon>Diaphorininae</taxon>
        <taxon>Diaphorina</taxon>
    </lineage>
</organism>
<dbReference type="GO" id="GO:0007165">
    <property type="term" value="P:signal transduction"/>
    <property type="evidence" value="ECO:0007669"/>
    <property type="project" value="UniProtKB-KW"/>
</dbReference>
<name>A0A7T3R156_DIACI</name>
<proteinExistence type="evidence at transcript level"/>
<feature type="transmembrane region" description="Helical" evidence="10">
    <location>
        <begin position="309"/>
        <end position="330"/>
    </location>
</feature>
<dbReference type="PANTHER" id="PTHR21137">
    <property type="entry name" value="ODORANT RECEPTOR"/>
    <property type="match status" value="1"/>
</dbReference>
<comment type="similarity">
    <text evidence="10">Belongs to the insect chemoreceptor superfamily. Heteromeric odorant receptor channel (TC 1.A.69) family.</text>
</comment>
<evidence type="ECO:0000256" key="4">
    <source>
        <dbReference type="ARBA" id="ARBA00022692"/>
    </source>
</evidence>
<feature type="transmembrane region" description="Helical" evidence="10">
    <location>
        <begin position="125"/>
        <end position="145"/>
    </location>
</feature>
<evidence type="ECO:0000256" key="10">
    <source>
        <dbReference type="RuleBase" id="RU351113"/>
    </source>
</evidence>
<dbReference type="EMBL" id="MN731516">
    <property type="protein sequence ID" value="QPZ88931.1"/>
    <property type="molecule type" value="mRNA"/>
</dbReference>
<dbReference type="PANTHER" id="PTHR21137:SF35">
    <property type="entry name" value="ODORANT RECEPTOR 19A-RELATED"/>
    <property type="match status" value="1"/>
</dbReference>
<comment type="caution">
    <text evidence="10">Lacks conserved residue(s) required for the propagation of feature annotation.</text>
</comment>
<sequence length="441" mass="52103">MERSPTSARFLYTTFQYLGVFPLQNPKPDWRSGLHRVYMWLQASLCAGLVVTHFLNTVLRAVHYWPEFLQRLLEDVILDAIFLIMVGYRMKMDEFNKILKFTEDSFSPAYPHILLQTRRKVQLKFCMFGVLVGCVFVGFLLELWAPLDEAELAMRRRLYQTARPERRLVFDIWIPGVDETESWTYEILIILQLYCGFIAYLTSVIAIMVIPTLVIYSQGQQRILCKHIQLLGTPHYDSDGNRIFYSNFEKNDYVIVLYAMERMRLTRRGWSQVYRKKQTEYEQQYFRQIVRFHQKLLDFQEQIVKLTDILAPSIVLMNLITFSLCFHQLLTNPRHLSPPRLFKYLSEFTSIVVQYYTFCNDGDTVDDFHYHLRNALWSSGWTASSTATRRGIVIILTRLQRTTNPRYCHGLVVISKEAFIDLVRLTFKVVNFLRLRGPRGL</sequence>
<accession>A0A7T3R156</accession>
<evidence type="ECO:0000256" key="6">
    <source>
        <dbReference type="ARBA" id="ARBA00022989"/>
    </source>
</evidence>
<dbReference type="InterPro" id="IPR004117">
    <property type="entry name" value="7tm6_olfct_rcpt"/>
</dbReference>
<keyword evidence="6 10" id="KW-1133">Transmembrane helix</keyword>
<protein>
    <recommendedName>
        <fullName evidence="10">Odorant receptor</fullName>
    </recommendedName>
</protein>
<keyword evidence="9 10" id="KW-0807">Transducer</keyword>
<keyword evidence="5 10" id="KW-0552">Olfaction</keyword>
<evidence type="ECO:0000256" key="8">
    <source>
        <dbReference type="ARBA" id="ARBA00023170"/>
    </source>
</evidence>
<keyword evidence="4 10" id="KW-0812">Transmembrane</keyword>
<comment type="subcellular location">
    <subcellularLocation>
        <location evidence="1 10">Cell membrane</location>
        <topology evidence="1 10">Multi-pass membrane protein</topology>
    </subcellularLocation>
</comment>
<keyword evidence="3 10" id="KW-0716">Sensory transduction</keyword>
<evidence type="ECO:0000256" key="9">
    <source>
        <dbReference type="ARBA" id="ARBA00023224"/>
    </source>
</evidence>
<dbReference type="GO" id="GO:0005886">
    <property type="term" value="C:plasma membrane"/>
    <property type="evidence" value="ECO:0007669"/>
    <property type="project" value="UniProtKB-SubCell"/>
</dbReference>
<gene>
    <name evidence="11" type="primary">OR18</name>
</gene>
<keyword evidence="7 10" id="KW-0472">Membrane</keyword>
<evidence type="ECO:0000256" key="5">
    <source>
        <dbReference type="ARBA" id="ARBA00022725"/>
    </source>
</evidence>
<feature type="transmembrane region" description="Helical" evidence="10">
    <location>
        <begin position="187"/>
        <end position="216"/>
    </location>
</feature>
<keyword evidence="8 10" id="KW-0675">Receptor</keyword>
<evidence type="ECO:0000313" key="11">
    <source>
        <dbReference type="EMBL" id="QPZ88931.1"/>
    </source>
</evidence>
<keyword evidence="2" id="KW-1003">Cell membrane</keyword>
<reference evidence="11" key="1">
    <citation type="submission" date="2019-11" db="EMBL/GenBank/DDBJ databases">
        <title>Host plant odors and their recognition by OBPs of Diaphorina citri Kuwayama (Hemiptera: Psyllidae).</title>
        <authorList>
            <person name="Zhengbing W."/>
            <person name="Xinnian Z."/>
        </authorList>
    </citation>
    <scope>NUCLEOTIDE SEQUENCE</scope>
</reference>